<evidence type="ECO:0000313" key="1">
    <source>
        <dbReference type="EMBL" id="JAD17433.1"/>
    </source>
</evidence>
<reference evidence="1" key="2">
    <citation type="journal article" date="2015" name="Data Brief">
        <title>Shoot transcriptome of the giant reed, Arundo donax.</title>
        <authorList>
            <person name="Barrero R.A."/>
            <person name="Guerrero F.D."/>
            <person name="Moolhuijzen P."/>
            <person name="Goolsby J.A."/>
            <person name="Tidwell J."/>
            <person name="Bellgard S.E."/>
            <person name="Bellgard M.I."/>
        </authorList>
    </citation>
    <scope>NUCLEOTIDE SEQUENCE</scope>
    <source>
        <tissue evidence="1">Shoot tissue taken approximately 20 cm above the soil surface</tissue>
    </source>
</reference>
<accession>A0A0A9U8A7</accession>
<reference evidence="1" key="1">
    <citation type="submission" date="2014-09" db="EMBL/GenBank/DDBJ databases">
        <authorList>
            <person name="Magalhaes I.L.F."/>
            <person name="Oliveira U."/>
            <person name="Santos F.R."/>
            <person name="Vidigal T.H.D.A."/>
            <person name="Brescovit A.D."/>
            <person name="Santos A.J."/>
        </authorList>
    </citation>
    <scope>NUCLEOTIDE SEQUENCE</scope>
    <source>
        <tissue evidence="1">Shoot tissue taken approximately 20 cm above the soil surface</tissue>
    </source>
</reference>
<dbReference type="AlphaFoldDB" id="A0A0A9U8A7"/>
<proteinExistence type="predicted"/>
<organism evidence="1">
    <name type="scientific">Arundo donax</name>
    <name type="common">Giant reed</name>
    <name type="synonym">Donax arundinaceus</name>
    <dbReference type="NCBI Taxonomy" id="35708"/>
    <lineage>
        <taxon>Eukaryota</taxon>
        <taxon>Viridiplantae</taxon>
        <taxon>Streptophyta</taxon>
        <taxon>Embryophyta</taxon>
        <taxon>Tracheophyta</taxon>
        <taxon>Spermatophyta</taxon>
        <taxon>Magnoliopsida</taxon>
        <taxon>Liliopsida</taxon>
        <taxon>Poales</taxon>
        <taxon>Poaceae</taxon>
        <taxon>PACMAD clade</taxon>
        <taxon>Arundinoideae</taxon>
        <taxon>Arundineae</taxon>
        <taxon>Arundo</taxon>
    </lineage>
</organism>
<dbReference type="EMBL" id="GBRH01280462">
    <property type="protein sequence ID" value="JAD17433.1"/>
    <property type="molecule type" value="Transcribed_RNA"/>
</dbReference>
<sequence>MAQVKQMMKFFGTSGFFYASWKLTKYVFYTLNNVISEQHLGAFVNDYIINCLNYKERYLIFKQKQVVPSRIGVPVSNYILIIQVFTILIRLPFIIFSFHLFATGFD</sequence>
<name>A0A0A9U8A7_ARUDO</name>
<protein>
    <submittedName>
        <fullName evidence="1">Uncharacterized protein</fullName>
    </submittedName>
</protein>